<evidence type="ECO:0000313" key="6">
    <source>
        <dbReference type="EMBL" id="SET61011.1"/>
    </source>
</evidence>
<dbReference type="EMBL" id="FOHE01000017">
    <property type="protein sequence ID" value="SET61011.1"/>
    <property type="molecule type" value="Genomic_DNA"/>
</dbReference>
<dbReference type="NCBIfam" id="TIGR00486">
    <property type="entry name" value="YbgI_SA1388"/>
    <property type="match status" value="1"/>
</dbReference>
<dbReference type="PANTHER" id="PTHR13799">
    <property type="entry name" value="NGG1 INTERACTING FACTOR 3"/>
    <property type="match status" value="1"/>
</dbReference>
<dbReference type="GO" id="GO:0005737">
    <property type="term" value="C:cytoplasm"/>
    <property type="evidence" value="ECO:0007669"/>
    <property type="project" value="TreeGrafter"/>
</dbReference>
<dbReference type="InterPro" id="IPR002678">
    <property type="entry name" value="DUF34/NIF3"/>
</dbReference>
<feature type="binding site" evidence="5">
    <location>
        <position position="333"/>
    </location>
    <ligand>
        <name>a divalent metal cation</name>
        <dbReference type="ChEBI" id="CHEBI:60240"/>
        <label>1</label>
    </ligand>
</feature>
<keyword evidence="3 4" id="KW-0479">Metal-binding</keyword>
<sequence length="371" mass="41034">MDKPYTNSSIFTIMEQWAPLHLAYDWDNVGLQIGSHNKPIQKIMVTLDVMESVVDEAIENNVDLIIAHHPLLFKSLKSLNTDSSRGRIIAKLLEHGITVYASHTNLDAAVGGVNDMLGDALQLESSEVLVETHKESLYKIAIYVPHSHKGEVHDALSANGAGHIGDYSHCSFQTDGIGTFKPLEGANPYIGTKDEMEKVDEVKIETIVPKNKLSVVLNAVIKSHPYEEPAYDVYPLQNEGTQFGIGRIGDLHTPMRLEDFCENVKSSFGISNLRVTGDLSKKVKRVAILGGSGEKYIQAAKRKGADVYVTGDMTFHIAQEAWQMGLTVIDAGHYIETIMKDGTKDYLEKHLNKESIEVIVSKANTDPFQFV</sequence>
<dbReference type="Pfam" id="PF01784">
    <property type="entry name" value="DUF34_NIF3"/>
    <property type="match status" value="1"/>
</dbReference>
<accession>A0A1I0FTV9</accession>
<name>A0A1I0FTV9_9BACI</name>
<dbReference type="SUPFAM" id="SSF102705">
    <property type="entry name" value="NIF3 (NGG1p interacting factor 3)-like"/>
    <property type="match status" value="1"/>
</dbReference>
<dbReference type="AlphaFoldDB" id="A0A1I0FTV9"/>
<dbReference type="PIRSF" id="PIRSF037489">
    <property type="entry name" value="UCP037489_NIF3_YqfO"/>
    <property type="match status" value="1"/>
</dbReference>
<dbReference type="FunFam" id="3.40.1390.30:FF:000001">
    <property type="entry name" value="GTP cyclohydrolase 1 type 2"/>
    <property type="match status" value="1"/>
</dbReference>
<dbReference type="Gene3D" id="3.30.70.120">
    <property type="match status" value="1"/>
</dbReference>
<evidence type="ECO:0000256" key="4">
    <source>
        <dbReference type="PIRNR" id="PIRNR037489"/>
    </source>
</evidence>
<evidence type="ECO:0000256" key="3">
    <source>
        <dbReference type="ARBA" id="ARBA00022723"/>
    </source>
</evidence>
<evidence type="ECO:0000313" key="7">
    <source>
        <dbReference type="Proteomes" id="UP000198618"/>
    </source>
</evidence>
<keyword evidence="7" id="KW-1185">Reference proteome</keyword>
<organism evidence="6 7">
    <name type="scientific">Oceanobacillus limi</name>
    <dbReference type="NCBI Taxonomy" id="930131"/>
    <lineage>
        <taxon>Bacteria</taxon>
        <taxon>Bacillati</taxon>
        <taxon>Bacillota</taxon>
        <taxon>Bacilli</taxon>
        <taxon>Bacillales</taxon>
        <taxon>Bacillaceae</taxon>
        <taxon>Oceanobacillus</taxon>
    </lineage>
</organism>
<evidence type="ECO:0000256" key="2">
    <source>
        <dbReference type="ARBA" id="ARBA00022112"/>
    </source>
</evidence>
<dbReference type="OrthoDB" id="9792792at2"/>
<dbReference type="RefSeq" id="WP_090871487.1">
    <property type="nucleotide sequence ID" value="NZ_FOHE01000017.1"/>
</dbReference>
<dbReference type="PANTHER" id="PTHR13799:SF14">
    <property type="entry name" value="GTP CYCLOHYDROLASE 1 TYPE 2 HOMOLOG"/>
    <property type="match status" value="1"/>
</dbReference>
<proteinExistence type="inferred from homology"/>
<dbReference type="InterPro" id="IPR015867">
    <property type="entry name" value="N-reg_PII/ATP_PRibTrfase_C"/>
</dbReference>
<gene>
    <name evidence="6" type="ORF">SAMN05216389_11713</name>
</gene>
<evidence type="ECO:0000256" key="5">
    <source>
        <dbReference type="PIRSR" id="PIRSR602678-1"/>
    </source>
</evidence>
<feature type="binding site" evidence="5">
    <location>
        <position position="68"/>
    </location>
    <ligand>
        <name>a divalent metal cation</name>
        <dbReference type="ChEBI" id="CHEBI:60240"/>
        <label>1</label>
    </ligand>
</feature>
<dbReference type="FunFam" id="3.30.70.120:FF:000006">
    <property type="entry name" value="GTP cyclohydrolase 1 type 2 homolog"/>
    <property type="match status" value="1"/>
</dbReference>
<feature type="binding site" evidence="5">
    <location>
        <position position="107"/>
    </location>
    <ligand>
        <name>a divalent metal cation</name>
        <dbReference type="ChEBI" id="CHEBI:60240"/>
        <label>1</label>
    </ligand>
</feature>
<dbReference type="InterPro" id="IPR036069">
    <property type="entry name" value="DUF34/NIF3_sf"/>
</dbReference>
<dbReference type="InterPro" id="IPR017221">
    <property type="entry name" value="DUF34/NIF3_bac"/>
</dbReference>
<evidence type="ECO:0000256" key="1">
    <source>
        <dbReference type="ARBA" id="ARBA00006964"/>
    </source>
</evidence>
<dbReference type="GO" id="GO:0046872">
    <property type="term" value="F:metal ion binding"/>
    <property type="evidence" value="ECO:0007669"/>
    <property type="project" value="UniProtKB-UniRule"/>
</dbReference>
<comment type="similarity">
    <text evidence="1 4">Belongs to the GTP cyclohydrolase I type 2/NIF3 family.</text>
</comment>
<dbReference type="Gene3D" id="3.40.1390.30">
    <property type="entry name" value="NIF3 (NGG1p interacting factor 3)-like"/>
    <property type="match status" value="1"/>
</dbReference>
<reference evidence="6 7" key="1">
    <citation type="submission" date="2016-10" db="EMBL/GenBank/DDBJ databases">
        <authorList>
            <person name="de Groot N.N."/>
        </authorList>
    </citation>
    <scope>NUCLEOTIDE SEQUENCE [LARGE SCALE GENOMIC DNA]</scope>
    <source>
        <strain evidence="6 7">IBRC-M 10780</strain>
    </source>
</reference>
<feature type="binding site" evidence="5">
    <location>
        <position position="69"/>
    </location>
    <ligand>
        <name>a divalent metal cation</name>
        <dbReference type="ChEBI" id="CHEBI:60240"/>
        <label>1</label>
    </ligand>
</feature>
<protein>
    <recommendedName>
        <fullName evidence="2 4">GTP cyclohydrolase 1 type 2 homolog</fullName>
    </recommendedName>
</protein>
<dbReference type="STRING" id="930131.SAMN05216389_11713"/>
<dbReference type="Proteomes" id="UP000198618">
    <property type="component" value="Unassembled WGS sequence"/>
</dbReference>
<feature type="binding site" evidence="5">
    <location>
        <position position="336"/>
    </location>
    <ligand>
        <name>a divalent metal cation</name>
        <dbReference type="ChEBI" id="CHEBI:60240"/>
        <label>1</label>
    </ligand>
</feature>